<evidence type="ECO:0000313" key="2">
    <source>
        <dbReference type="Proteomes" id="UP000649617"/>
    </source>
</evidence>
<reference evidence="1" key="1">
    <citation type="submission" date="2021-02" db="EMBL/GenBank/DDBJ databases">
        <authorList>
            <person name="Dougan E. K."/>
            <person name="Rhodes N."/>
            <person name="Thang M."/>
            <person name="Chan C."/>
        </authorList>
    </citation>
    <scope>NUCLEOTIDE SEQUENCE</scope>
</reference>
<dbReference type="EMBL" id="CAJNIZ010023425">
    <property type="protein sequence ID" value="CAE7469039.1"/>
    <property type="molecule type" value="Genomic_DNA"/>
</dbReference>
<comment type="caution">
    <text evidence="1">The sequence shown here is derived from an EMBL/GenBank/DDBJ whole genome shotgun (WGS) entry which is preliminary data.</text>
</comment>
<dbReference type="AlphaFoldDB" id="A0A812S9T9"/>
<evidence type="ECO:0000313" key="1">
    <source>
        <dbReference type="EMBL" id="CAE7469039.1"/>
    </source>
</evidence>
<organism evidence="1 2">
    <name type="scientific">Symbiodinium pilosum</name>
    <name type="common">Dinoflagellate</name>
    <dbReference type="NCBI Taxonomy" id="2952"/>
    <lineage>
        <taxon>Eukaryota</taxon>
        <taxon>Sar</taxon>
        <taxon>Alveolata</taxon>
        <taxon>Dinophyceae</taxon>
        <taxon>Suessiales</taxon>
        <taxon>Symbiodiniaceae</taxon>
        <taxon>Symbiodinium</taxon>
    </lineage>
</organism>
<feature type="non-terminal residue" evidence="1">
    <location>
        <position position="249"/>
    </location>
</feature>
<accession>A0A812S9T9</accession>
<keyword evidence="2" id="KW-1185">Reference proteome</keyword>
<proteinExistence type="predicted"/>
<protein>
    <submittedName>
        <fullName evidence="1">Uncharacterized protein</fullName>
    </submittedName>
</protein>
<name>A0A812S9T9_SYMPI</name>
<gene>
    <name evidence="1" type="ORF">SPIL2461_LOCUS11843</name>
</gene>
<dbReference type="OrthoDB" id="437974at2759"/>
<sequence length="249" mass="26971">MAADQGGPNANGANAQPVSREKILHALASLMANKDAAYVAGVRSRAAKGNLQIKGQSITEDIVDEALTRLPKAEEKPKPAVEVTPAATGARWTPSSASIASIVSKALMECEDAEQYMERIKVVGESKVPVLPKPDVTTTPTGEFLCAEEWAETVARMVNRKDGRVYVRLQNYSGWVSSRSRNDYNKVVLDVEEGRPSLEPGSAQVIATSRAMRLLPHMTQDGYQTSNTSGTKVRRFRTTVMAPILQSAD</sequence>
<dbReference type="Proteomes" id="UP000649617">
    <property type="component" value="Unassembled WGS sequence"/>
</dbReference>